<keyword evidence="2" id="KW-0238">DNA-binding</keyword>
<dbReference type="PROSITE" id="PS50995">
    <property type="entry name" value="HTH_MARR_2"/>
    <property type="match status" value="1"/>
</dbReference>
<dbReference type="InterPro" id="IPR036390">
    <property type="entry name" value="WH_DNA-bd_sf"/>
</dbReference>
<dbReference type="OrthoDB" id="122135at2"/>
<dbReference type="GO" id="GO:0003677">
    <property type="term" value="F:DNA binding"/>
    <property type="evidence" value="ECO:0007669"/>
    <property type="project" value="UniProtKB-KW"/>
</dbReference>
<dbReference type="InterPro" id="IPR036388">
    <property type="entry name" value="WH-like_DNA-bd_sf"/>
</dbReference>
<evidence type="ECO:0000256" key="3">
    <source>
        <dbReference type="ARBA" id="ARBA00023163"/>
    </source>
</evidence>
<dbReference type="InterPro" id="IPR039422">
    <property type="entry name" value="MarR/SlyA-like"/>
</dbReference>
<dbReference type="SMART" id="SM00347">
    <property type="entry name" value="HTH_MARR"/>
    <property type="match status" value="1"/>
</dbReference>
<dbReference type="Pfam" id="PF12802">
    <property type="entry name" value="MarR_2"/>
    <property type="match status" value="1"/>
</dbReference>
<dbReference type="GO" id="GO:0003700">
    <property type="term" value="F:DNA-binding transcription factor activity"/>
    <property type="evidence" value="ECO:0007669"/>
    <property type="project" value="InterPro"/>
</dbReference>
<evidence type="ECO:0000256" key="2">
    <source>
        <dbReference type="ARBA" id="ARBA00023125"/>
    </source>
</evidence>
<evidence type="ECO:0000313" key="6">
    <source>
        <dbReference type="Proteomes" id="UP000009235"/>
    </source>
</evidence>
<dbReference type="InterPro" id="IPR000835">
    <property type="entry name" value="HTH_MarR-typ"/>
</dbReference>
<dbReference type="PANTHER" id="PTHR33164">
    <property type="entry name" value="TRANSCRIPTIONAL REGULATOR, MARR FAMILY"/>
    <property type="match status" value="1"/>
</dbReference>
<proteinExistence type="predicted"/>
<dbReference type="PANTHER" id="PTHR33164:SF57">
    <property type="entry name" value="MARR-FAMILY TRANSCRIPTIONAL REGULATOR"/>
    <property type="match status" value="1"/>
</dbReference>
<sequence>MANDELPVGLLMFISFRYLEGRVHEALEAAGYGDVSIAQGRVAARIAPGGSRLTDLAEQAQITKQTAGFLVDQLEKSGLVERVPDPMDKRARLVRFTEHGKRLSAAANAAVAEVEAEWEAHLGKRHMDQLRRALFELREVTDPYM</sequence>
<keyword evidence="1" id="KW-0805">Transcription regulation</keyword>
<dbReference type="SUPFAM" id="SSF46785">
    <property type="entry name" value="Winged helix' DNA-binding domain"/>
    <property type="match status" value="1"/>
</dbReference>
<name>F6EJW9_HOYSD</name>
<evidence type="ECO:0000256" key="1">
    <source>
        <dbReference type="ARBA" id="ARBA00023015"/>
    </source>
</evidence>
<evidence type="ECO:0000313" key="5">
    <source>
        <dbReference type="EMBL" id="AEF41327.1"/>
    </source>
</evidence>
<dbReference type="eggNOG" id="COG1846">
    <property type="taxonomic scope" value="Bacteria"/>
</dbReference>
<evidence type="ECO:0000259" key="4">
    <source>
        <dbReference type="PROSITE" id="PS50995"/>
    </source>
</evidence>
<feature type="domain" description="HTH marR-type" evidence="4">
    <location>
        <begin position="5"/>
        <end position="139"/>
    </location>
</feature>
<dbReference type="EMBL" id="CP002786">
    <property type="protein sequence ID" value="AEF41327.1"/>
    <property type="molecule type" value="Genomic_DNA"/>
</dbReference>
<dbReference type="Proteomes" id="UP000009235">
    <property type="component" value="Chromosome"/>
</dbReference>
<gene>
    <name evidence="5" type="ordered locus">AS9A_2880</name>
</gene>
<protein>
    <submittedName>
        <fullName evidence="5">MarR family transcriptional regulator</fullName>
    </submittedName>
</protein>
<keyword evidence="3" id="KW-0804">Transcription</keyword>
<dbReference type="STRING" id="443218.AS9A_2880"/>
<dbReference type="RefSeq" id="WP_013807676.1">
    <property type="nucleotide sequence ID" value="NC_015564.1"/>
</dbReference>
<dbReference type="HOGENOM" id="CLU_083287_7_0_11"/>
<dbReference type="AlphaFoldDB" id="F6EJW9"/>
<organism evidence="5 6">
    <name type="scientific">Hoyosella subflava (strain DSM 45089 / JCM 17490 / NBRC 109087 / DQS3-9A1)</name>
    <name type="common">Amycolicicoccus subflavus</name>
    <dbReference type="NCBI Taxonomy" id="443218"/>
    <lineage>
        <taxon>Bacteria</taxon>
        <taxon>Bacillati</taxon>
        <taxon>Actinomycetota</taxon>
        <taxon>Actinomycetes</taxon>
        <taxon>Mycobacteriales</taxon>
        <taxon>Hoyosellaceae</taxon>
        <taxon>Hoyosella</taxon>
    </lineage>
</organism>
<reference evidence="5 6" key="1">
    <citation type="journal article" date="2011" name="J. Bacteriol.">
        <title>Complete genome sequence of Amycolicicoccus subflavus DQS3-9A1T, an actinomycete isolated from crude oil-polluted soil.</title>
        <authorList>
            <person name="Cai M."/>
            <person name="Chen W.M."/>
            <person name="Nie Y."/>
            <person name="Chi C.Q."/>
            <person name="Wang Y.N."/>
            <person name="Tang Y.Q."/>
            <person name="Li G.Y."/>
            <person name="Wu X.L."/>
        </authorList>
    </citation>
    <scope>NUCLEOTIDE SEQUENCE [LARGE SCALE GENOMIC DNA]</scope>
    <source>
        <strain evidence="6">DSM 45089 / DQS3-9A1</strain>
    </source>
</reference>
<dbReference type="InterPro" id="IPR023187">
    <property type="entry name" value="Tscrpt_reg_MarR-type_CS"/>
</dbReference>
<keyword evidence="6" id="KW-1185">Reference proteome</keyword>
<dbReference type="PROSITE" id="PS01117">
    <property type="entry name" value="HTH_MARR_1"/>
    <property type="match status" value="1"/>
</dbReference>
<dbReference type="KEGG" id="asd:AS9A_2880"/>
<dbReference type="Gene3D" id="1.10.10.10">
    <property type="entry name" value="Winged helix-like DNA-binding domain superfamily/Winged helix DNA-binding domain"/>
    <property type="match status" value="1"/>
</dbReference>
<dbReference type="GO" id="GO:0006950">
    <property type="term" value="P:response to stress"/>
    <property type="evidence" value="ECO:0007669"/>
    <property type="project" value="TreeGrafter"/>
</dbReference>
<accession>F6EJW9</accession>